<comment type="subcellular location">
    <subcellularLocation>
        <location evidence="2">Cytoplasm</location>
    </subcellularLocation>
    <subcellularLocation>
        <location evidence="1">Nucleus speckle</location>
    </subcellularLocation>
</comment>
<dbReference type="InterPro" id="IPR016024">
    <property type="entry name" value="ARM-type_fold"/>
</dbReference>
<protein>
    <recommendedName>
        <fullName evidence="15">Proteasome activator complex subunit 4 C-terminal domain-containing protein</fullName>
    </recommendedName>
</protein>
<gene>
    <name evidence="13" type="ORF">TCAL_02284</name>
</gene>
<proteinExistence type="inferred from homology"/>
<dbReference type="InterPro" id="IPR021843">
    <property type="entry name" value="PSME4_C"/>
</dbReference>
<sequence length="1820" mass="209566">MAQANAAGGPSSASTSVASTESPFQRANPYNVHLPYAVEAEADRYLAEIKGRLKAAVQSDRITDQAIPAVVNLHKYIILYGLRFSLDDHVLLIKICFQVLLLRDLSPLDVENVAKILNTLLKKTYLIHRSQLTLPWRPLFDLYYYWEESALATRGLVKANSTLKNTLNSLLTYTRGYYSEEATEEMLQEWKPMLCPHDTSMVPAMKYFKLFLPTKRNYPPERTYHLWLDEFLTLWKAYSNSPSWEVDLFGLLSRLSFSNIGRLDWTPHANFIFTRIMNALNIPVTFASTGVKLPFGLSSTSSYNSIARWLVSAIDGGDGRILRFLDRLFLAIESYFYPVNLTSASDSLHSFIFCICDYFCNRVHNERYNRKWECKVEPSKRLTDEDITHFVRSIKPIAFHILFSNYDGERRTIFRILSLLAPDLIIPPLLEKLQHATETLTEPHRFTACIGTISAVARSLVENYPEEVIGILTSLLPGLDVNDIEKCADNFILMSDTLEMIWLVDFSRPESRNSHCKLTDTEAKTLAQTSLLEDFALQFTDKCLTLIENTSRLQTRHEIDVMEEDLNDEELAVDCAVADTFSKMLWKASPEIFELVFNRVKRYIQNRIMEAYVSGSILAGMCKSLVSVQPVKALQFFVPHLCQRIEIALSERVASNKSDQELQFSLLLLSEVISIRSVNNYFAGGEYLLIHIQRLCEVLDKVIRLQHKEEYELAFSILQNILFTLVHIRIIEYPTTFNVPKWDRETYAWAKCGDLKTMKIQWYIPSNAVLATAQTLVDKYLAVPVDELTLYITKKKDLEKEDVLRNLRMIFKLLQGCTEILDEIGTDKPRSCVSKNMEDLSHLKLTFRGRKVRVVVSELIHELLHFLLKENPHDTESLSCITNLYDTLLFSFGLDEDEIYEHMEEHRTLKNHRENPLVRSKKHLESILIERILIQHESHLWLKSMVVEENIPPVVLLDLLELSISMYSDVRSYSQDILYKILTRVPKFSHQVILPRLLECLQDRPNITHQMFKGALYLIANDKLVFFHNWAIAAKIYPALIEASHSDKPSIVELLKDISTKINRYYNEFALYSLPIRSPRASAELLELLNSNRKLDQEMETDHEICSDFLALEKCLPQILARSDIHWRQRQMATGLALLPLVPGHLPSAPMVEMWLQALISDDRVIRNMAFLALESILKIAKIKRKRTFQSIDNPEKTLPGVRKDNEFLQFRWMKSGEQQVYWDKPFLVKGNQGFYQWPKPVKMRLPDDSLPNEPNHVHALFLQSFSSTDYVSKYIQFNKIEHKKGEDTFSSDKALFLSNLFENYGDSFMEVFIPHVKELAVSAEDSHQRVASELIYGMIRGSRFWTFEKARKVEAELKPLLKAVLGNITTETVCDWELCINGSSSRSDSNRIQWFYEVLVDQSSTQGKGAFLEATHLKLLNKSLSLNWKLRLLYQEAFESAKKLIDHPYNKVRVQTSYLLATLLSMDSSYGNEGWSMGQGFPSKASLVQEVLPKLNLNVANPQFEENNIIANGNGHTEGQVNNIGGGNMDVDMDEDDEMETQSDRILQTVSQFLCFYIQSTSSSVTEELFEFLPFLCQFLGTESNKKASQTCLKALCFLSVSTIPTKVLPKIFEVMKKISHSPSRKAKMSMLEYLQTFLFTNFMSLCDQESFQELTEELIVHLMSDDAVQVRQKAARVLGGLIHCHFFEDKAQLRLIREFRSKIRAKMQRKRGGPKPKIKFVRDPSGDKTKLAEFHSGILGLCAFVEAYPYDVPKFMPDILIELEKHLNDQQPIPKTIKKTMQDFKRTHQDNWSEHKLKFTEDQLTSLTNLLVSPNYYA</sequence>
<feature type="domain" description="Proteasome activator Blm10 middle HEAT repeats region" evidence="11">
    <location>
        <begin position="325"/>
        <end position="818"/>
    </location>
</feature>
<dbReference type="Proteomes" id="UP000318571">
    <property type="component" value="Chromosome 4"/>
</dbReference>
<keyword evidence="14" id="KW-1185">Reference proteome</keyword>
<dbReference type="Pfam" id="PF16507">
    <property type="entry name" value="HEAT_PSME4_mid"/>
    <property type="match status" value="1"/>
</dbReference>
<evidence type="ECO:0000256" key="3">
    <source>
        <dbReference type="ARBA" id="ARBA00005739"/>
    </source>
</evidence>
<keyword evidence="6" id="KW-0227">DNA damage</keyword>
<evidence type="ECO:0000313" key="14">
    <source>
        <dbReference type="Proteomes" id="UP000318571"/>
    </source>
</evidence>
<feature type="domain" description="Proteasome activator complex subunit 4-like HEAT repeat-like" evidence="12">
    <location>
        <begin position="1151"/>
        <end position="1421"/>
    </location>
</feature>
<dbReference type="PANTHER" id="PTHR32170:SF3">
    <property type="entry name" value="PROTEASOME ACTIVATOR COMPLEX SUBUNIT 4"/>
    <property type="match status" value="1"/>
</dbReference>
<dbReference type="OrthoDB" id="17907at2759"/>
<evidence type="ECO:0000256" key="2">
    <source>
        <dbReference type="ARBA" id="ARBA00004496"/>
    </source>
</evidence>
<keyword evidence="5" id="KW-0677">Repeat</keyword>
<feature type="region of interest" description="Disordered" evidence="9">
    <location>
        <begin position="1"/>
        <end position="20"/>
    </location>
</feature>
<dbReference type="GO" id="GO:0005829">
    <property type="term" value="C:cytosol"/>
    <property type="evidence" value="ECO:0007669"/>
    <property type="project" value="TreeGrafter"/>
</dbReference>
<dbReference type="InterPro" id="IPR035309">
    <property type="entry name" value="PSME4"/>
</dbReference>
<accession>A0A553NP12</accession>
<evidence type="ECO:0008006" key="15">
    <source>
        <dbReference type="Google" id="ProtNLM"/>
    </source>
</evidence>
<dbReference type="GO" id="GO:0006281">
    <property type="term" value="P:DNA repair"/>
    <property type="evidence" value="ECO:0007669"/>
    <property type="project" value="UniProtKB-KW"/>
</dbReference>
<dbReference type="Gene3D" id="1.25.10.10">
    <property type="entry name" value="Leucine-rich Repeat Variant"/>
    <property type="match status" value="1"/>
</dbReference>
<dbReference type="Pfam" id="PF11919">
    <property type="entry name" value="PSME4_C"/>
    <property type="match status" value="1"/>
</dbReference>
<dbReference type="InterPro" id="IPR032430">
    <property type="entry name" value="Blm10_mid"/>
</dbReference>
<dbReference type="OMA" id="PYTRTWD"/>
<evidence type="ECO:0000256" key="1">
    <source>
        <dbReference type="ARBA" id="ARBA00004324"/>
    </source>
</evidence>
<evidence type="ECO:0000256" key="9">
    <source>
        <dbReference type="SAM" id="MobiDB-lite"/>
    </source>
</evidence>
<evidence type="ECO:0000259" key="12">
    <source>
        <dbReference type="Pfam" id="PF23096"/>
    </source>
</evidence>
<dbReference type="GO" id="GO:0016504">
    <property type="term" value="F:peptidase activator activity"/>
    <property type="evidence" value="ECO:0007669"/>
    <property type="project" value="InterPro"/>
</dbReference>
<dbReference type="PANTHER" id="PTHR32170">
    <property type="entry name" value="PROTEASOME ACTIVATOR COMPLEX SUBUNIT 4"/>
    <property type="match status" value="1"/>
</dbReference>
<dbReference type="EMBL" id="VCGU01000011">
    <property type="protein sequence ID" value="TRY67179.1"/>
    <property type="molecule type" value="Genomic_DNA"/>
</dbReference>
<keyword evidence="4" id="KW-0963">Cytoplasm</keyword>
<dbReference type="InterPro" id="IPR055455">
    <property type="entry name" value="HEAT_PSME4"/>
</dbReference>
<evidence type="ECO:0000259" key="11">
    <source>
        <dbReference type="Pfam" id="PF16507"/>
    </source>
</evidence>
<evidence type="ECO:0000256" key="4">
    <source>
        <dbReference type="ARBA" id="ARBA00022490"/>
    </source>
</evidence>
<dbReference type="GO" id="GO:0016607">
    <property type="term" value="C:nuclear speck"/>
    <property type="evidence" value="ECO:0007669"/>
    <property type="project" value="UniProtKB-SubCell"/>
</dbReference>
<dbReference type="InterPro" id="IPR011989">
    <property type="entry name" value="ARM-like"/>
</dbReference>
<keyword evidence="7" id="KW-0234">DNA repair</keyword>
<dbReference type="Pfam" id="PF23096">
    <property type="entry name" value="HEAT_PSME4"/>
    <property type="match status" value="1"/>
</dbReference>
<evidence type="ECO:0000256" key="6">
    <source>
        <dbReference type="ARBA" id="ARBA00022763"/>
    </source>
</evidence>
<evidence type="ECO:0000256" key="7">
    <source>
        <dbReference type="ARBA" id="ARBA00023204"/>
    </source>
</evidence>
<evidence type="ECO:0000256" key="8">
    <source>
        <dbReference type="ARBA" id="ARBA00023242"/>
    </source>
</evidence>
<evidence type="ECO:0000259" key="10">
    <source>
        <dbReference type="Pfam" id="PF11919"/>
    </source>
</evidence>
<keyword evidence="8" id="KW-0539">Nucleus</keyword>
<reference evidence="13 14" key="1">
    <citation type="journal article" date="2018" name="Nat. Ecol. Evol.">
        <title>Genomic signatures of mitonuclear coevolution across populations of Tigriopus californicus.</title>
        <authorList>
            <person name="Barreto F.S."/>
            <person name="Watson E.T."/>
            <person name="Lima T.G."/>
            <person name="Willett C.S."/>
            <person name="Edmands S."/>
            <person name="Li W."/>
            <person name="Burton R.S."/>
        </authorList>
    </citation>
    <scope>NUCLEOTIDE SEQUENCE [LARGE SCALE GENOMIC DNA]</scope>
    <source>
        <strain evidence="13 14">San Diego</strain>
    </source>
</reference>
<evidence type="ECO:0000256" key="5">
    <source>
        <dbReference type="ARBA" id="ARBA00022737"/>
    </source>
</evidence>
<dbReference type="SUPFAM" id="SSF48371">
    <property type="entry name" value="ARM repeat"/>
    <property type="match status" value="1"/>
</dbReference>
<comment type="caution">
    <text evidence="13">The sequence shown here is derived from an EMBL/GenBank/DDBJ whole genome shotgun (WGS) entry which is preliminary data.</text>
</comment>
<dbReference type="GO" id="GO:0010499">
    <property type="term" value="P:proteasomal ubiquitin-independent protein catabolic process"/>
    <property type="evidence" value="ECO:0007669"/>
    <property type="project" value="TreeGrafter"/>
</dbReference>
<name>A0A553NP12_TIGCA</name>
<dbReference type="GO" id="GO:0070628">
    <property type="term" value="F:proteasome binding"/>
    <property type="evidence" value="ECO:0007669"/>
    <property type="project" value="InterPro"/>
</dbReference>
<feature type="domain" description="Proteasome activator complex subunit 4 C-terminal" evidence="10">
    <location>
        <begin position="1735"/>
        <end position="1820"/>
    </location>
</feature>
<evidence type="ECO:0000313" key="13">
    <source>
        <dbReference type="EMBL" id="TRY67179.1"/>
    </source>
</evidence>
<comment type="similarity">
    <text evidence="3">Belongs to the BLM10 family.</text>
</comment>
<dbReference type="STRING" id="6832.A0A553NP12"/>
<organism evidence="13 14">
    <name type="scientific">Tigriopus californicus</name>
    <name type="common">Marine copepod</name>
    <dbReference type="NCBI Taxonomy" id="6832"/>
    <lineage>
        <taxon>Eukaryota</taxon>
        <taxon>Metazoa</taxon>
        <taxon>Ecdysozoa</taxon>
        <taxon>Arthropoda</taxon>
        <taxon>Crustacea</taxon>
        <taxon>Multicrustacea</taxon>
        <taxon>Hexanauplia</taxon>
        <taxon>Copepoda</taxon>
        <taxon>Harpacticoida</taxon>
        <taxon>Harpacticidae</taxon>
        <taxon>Tigriopus</taxon>
    </lineage>
</organism>